<protein>
    <recommendedName>
        <fullName evidence="3">DUF559 domain-containing protein</fullName>
    </recommendedName>
</protein>
<dbReference type="EMBL" id="BMLB01000004">
    <property type="protein sequence ID" value="GGK72816.1"/>
    <property type="molecule type" value="Genomic_DNA"/>
</dbReference>
<evidence type="ECO:0008006" key="3">
    <source>
        <dbReference type="Google" id="ProtNLM"/>
    </source>
</evidence>
<dbReference type="Gene3D" id="3.40.960.10">
    <property type="entry name" value="VSR Endonuclease"/>
    <property type="match status" value="1"/>
</dbReference>
<proteinExistence type="predicted"/>
<comment type="caution">
    <text evidence="1">The sequence shown here is derived from an EMBL/GenBank/DDBJ whole genome shotgun (WGS) entry which is preliminary data.</text>
</comment>
<keyword evidence="2" id="KW-1185">Reference proteome</keyword>
<accession>A0ABQ2FCP6</accession>
<organism evidence="1 2">
    <name type="scientific">Ornithinimicrobium pekingense</name>
    <dbReference type="NCBI Taxonomy" id="384677"/>
    <lineage>
        <taxon>Bacteria</taxon>
        <taxon>Bacillati</taxon>
        <taxon>Actinomycetota</taxon>
        <taxon>Actinomycetes</taxon>
        <taxon>Micrococcales</taxon>
        <taxon>Ornithinimicrobiaceae</taxon>
        <taxon>Ornithinimicrobium</taxon>
    </lineage>
</organism>
<dbReference type="RefSeq" id="WP_022922754.1">
    <property type="nucleotide sequence ID" value="NZ_BMLB01000004.1"/>
</dbReference>
<name>A0ABQ2FCP6_9MICO</name>
<dbReference type="Proteomes" id="UP000662111">
    <property type="component" value="Unassembled WGS sequence"/>
</dbReference>
<reference evidence="2" key="1">
    <citation type="journal article" date="2019" name="Int. J. Syst. Evol. Microbiol.">
        <title>The Global Catalogue of Microorganisms (GCM) 10K type strain sequencing project: providing services to taxonomists for standard genome sequencing and annotation.</title>
        <authorList>
            <consortium name="The Broad Institute Genomics Platform"/>
            <consortium name="The Broad Institute Genome Sequencing Center for Infectious Disease"/>
            <person name="Wu L."/>
            <person name="Ma J."/>
        </authorList>
    </citation>
    <scope>NUCLEOTIDE SEQUENCE [LARGE SCALE GENOMIC DNA]</scope>
    <source>
        <strain evidence="2">CGMCC 1.5362</strain>
    </source>
</reference>
<evidence type="ECO:0000313" key="2">
    <source>
        <dbReference type="Proteomes" id="UP000662111"/>
    </source>
</evidence>
<evidence type="ECO:0000313" key="1">
    <source>
        <dbReference type="EMBL" id="GGK72816.1"/>
    </source>
</evidence>
<gene>
    <name evidence="1" type="ORF">GCM10011509_21730</name>
</gene>
<sequence length="317" mass="33767">MEPTTCLAPGQRDEVLHLLAAQHHTLSSRDLKGLRIGSEGVRALTRTGVLTRVARGAYVSTTVLAAADPDERHRLTALAVARTWPEGVAVSHASAAMLWGLPVLSRPDRVHGSRTGAGQFRRAARYTIHTGYSAARTSSVRGAPVVEPAFAVVGVLESSGVQEAVVCGDAALHRGLAVVDDLERAASAAGHPSARRLMQRAAGLMDPACESAGETLSRLLLGRLGYAVTSQVAVHAPHGGFVGRVDFLVDGTRVAVEFDGMVKYGERNALVLEKRRELALQRAGYTVVRIVWADLSRPDRVRELLETAIAADRARSA</sequence>